<comment type="caution">
    <text evidence="2">The sequence shown here is derived from an EMBL/GenBank/DDBJ whole genome shotgun (WGS) entry which is preliminary data.</text>
</comment>
<keyword evidence="1" id="KW-0812">Transmembrane</keyword>
<feature type="transmembrane region" description="Helical" evidence="1">
    <location>
        <begin position="36"/>
        <end position="57"/>
    </location>
</feature>
<dbReference type="RefSeq" id="WP_255889351.1">
    <property type="nucleotide sequence ID" value="NZ_JAFMZM010000002.1"/>
</dbReference>
<name>A0ABW2N8G6_9ACTN</name>
<reference evidence="3" key="1">
    <citation type="journal article" date="2019" name="Int. J. Syst. Evol. Microbiol.">
        <title>The Global Catalogue of Microorganisms (GCM) 10K type strain sequencing project: providing services to taxonomists for standard genome sequencing and annotation.</title>
        <authorList>
            <consortium name="The Broad Institute Genomics Platform"/>
            <consortium name="The Broad Institute Genome Sequencing Center for Infectious Disease"/>
            <person name="Wu L."/>
            <person name="Ma J."/>
        </authorList>
    </citation>
    <scope>NUCLEOTIDE SEQUENCE [LARGE SCALE GENOMIC DNA]</scope>
    <source>
        <strain evidence="3">FCH27</strain>
    </source>
</reference>
<feature type="transmembrane region" description="Helical" evidence="1">
    <location>
        <begin position="12"/>
        <end position="30"/>
    </location>
</feature>
<organism evidence="2 3">
    <name type="scientific">Nocardioides astragali</name>
    <dbReference type="NCBI Taxonomy" id="1776736"/>
    <lineage>
        <taxon>Bacteria</taxon>
        <taxon>Bacillati</taxon>
        <taxon>Actinomycetota</taxon>
        <taxon>Actinomycetes</taxon>
        <taxon>Propionibacteriales</taxon>
        <taxon>Nocardioidaceae</taxon>
        <taxon>Nocardioides</taxon>
    </lineage>
</organism>
<evidence type="ECO:0008006" key="4">
    <source>
        <dbReference type="Google" id="ProtNLM"/>
    </source>
</evidence>
<accession>A0ABW2N8G6</accession>
<keyword evidence="3" id="KW-1185">Reference proteome</keyword>
<keyword evidence="1" id="KW-1133">Transmembrane helix</keyword>
<evidence type="ECO:0000313" key="2">
    <source>
        <dbReference type="EMBL" id="MFC7363303.1"/>
    </source>
</evidence>
<sequence>MTGRPAGSTSLAVLASVGGILVAAATWSALTGEAELALDLGAGGAAVAVLTVLLAAVRRPPDIDVGVVAGELTVRFHRWDVLWSLRREVRIPLEQIRSVRVCRPESLLRGWWHRRLGTVVPGIIKAGWFGGAGGRELWDVRTGAEVIDVCLAATRPMSRLVLQVRDPDALARTLTAALSVVRIRELDVLMGEARLGEHER</sequence>
<protein>
    <recommendedName>
        <fullName evidence="4">PH domain-containing protein</fullName>
    </recommendedName>
</protein>
<evidence type="ECO:0000313" key="3">
    <source>
        <dbReference type="Proteomes" id="UP001596524"/>
    </source>
</evidence>
<dbReference type="Proteomes" id="UP001596524">
    <property type="component" value="Unassembled WGS sequence"/>
</dbReference>
<gene>
    <name evidence="2" type="ORF">ACFQO6_23730</name>
</gene>
<evidence type="ECO:0000256" key="1">
    <source>
        <dbReference type="SAM" id="Phobius"/>
    </source>
</evidence>
<dbReference type="EMBL" id="JBHTCH010000030">
    <property type="protein sequence ID" value="MFC7363303.1"/>
    <property type="molecule type" value="Genomic_DNA"/>
</dbReference>
<proteinExistence type="predicted"/>
<keyword evidence="1" id="KW-0472">Membrane</keyword>